<proteinExistence type="predicted"/>
<keyword evidence="4" id="KW-1185">Reference proteome</keyword>
<evidence type="ECO:0000313" key="3">
    <source>
        <dbReference type="EMBL" id="UQA97116.1"/>
    </source>
</evidence>
<dbReference type="SUPFAM" id="SSF56349">
    <property type="entry name" value="DNA breaking-rejoining enzymes"/>
    <property type="match status" value="1"/>
</dbReference>
<dbReference type="EMBL" id="CP086322">
    <property type="protein sequence ID" value="UQA97116.1"/>
    <property type="molecule type" value="Genomic_DNA"/>
</dbReference>
<protein>
    <submittedName>
        <fullName evidence="3">Tyrosine-type recombinase/integrase</fullName>
    </submittedName>
</protein>
<reference evidence="3" key="1">
    <citation type="submission" date="2021-10" db="EMBL/GenBank/DDBJ databases">
        <title>Streptomyces nigrumlapis sp.nov.,an antimicrobial producing actinobacterium isolated from Black Gobi rocks.</title>
        <authorList>
            <person name="Wen Y."/>
            <person name="Zhang W."/>
            <person name="Liu X.G."/>
        </authorList>
    </citation>
    <scope>NUCLEOTIDE SEQUENCE</scope>
    <source>
        <strain evidence="3">ST13-2-2</strain>
    </source>
</reference>
<feature type="domain" description="Tyr recombinase" evidence="2">
    <location>
        <begin position="59"/>
        <end position="159"/>
    </location>
</feature>
<sequence length="159" mass="18133">MATSAVLHRTTELSEPYRGTGLRTGSKFLRYTLPGFEPGEDGQHRTIQARRIKYRVAVPGYEWLSDDQIEKVLDCTTHARDRFLVALLAVTGMRIGEGLGLRREDMHFLPDFTSLGCRVGGPHVHVRRRLNSNNAYAKSHYSRWIPVEAETVELYAAYR</sequence>
<evidence type="ECO:0000256" key="1">
    <source>
        <dbReference type="ARBA" id="ARBA00023172"/>
    </source>
</evidence>
<dbReference type="InterPro" id="IPR002104">
    <property type="entry name" value="Integrase_catalytic"/>
</dbReference>
<evidence type="ECO:0000259" key="2">
    <source>
        <dbReference type="PROSITE" id="PS51898"/>
    </source>
</evidence>
<organism evidence="3 4">
    <name type="scientific">Streptomyces halobius</name>
    <dbReference type="NCBI Taxonomy" id="2879846"/>
    <lineage>
        <taxon>Bacteria</taxon>
        <taxon>Bacillati</taxon>
        <taxon>Actinomycetota</taxon>
        <taxon>Actinomycetes</taxon>
        <taxon>Kitasatosporales</taxon>
        <taxon>Streptomycetaceae</taxon>
        <taxon>Streptomyces</taxon>
    </lineage>
</organism>
<dbReference type="PROSITE" id="PS51898">
    <property type="entry name" value="TYR_RECOMBINASE"/>
    <property type="match status" value="1"/>
</dbReference>
<dbReference type="Gene3D" id="1.10.443.10">
    <property type="entry name" value="Intergrase catalytic core"/>
    <property type="match status" value="1"/>
</dbReference>
<dbReference type="Proteomes" id="UP000830115">
    <property type="component" value="Chromosome"/>
</dbReference>
<dbReference type="InterPro" id="IPR011010">
    <property type="entry name" value="DNA_brk_join_enz"/>
</dbReference>
<accession>A0ABY4MH37</accession>
<evidence type="ECO:0000313" key="4">
    <source>
        <dbReference type="Proteomes" id="UP000830115"/>
    </source>
</evidence>
<keyword evidence="1" id="KW-0233">DNA recombination</keyword>
<name>A0ABY4MH37_9ACTN</name>
<dbReference type="InterPro" id="IPR013762">
    <property type="entry name" value="Integrase-like_cat_sf"/>
</dbReference>
<dbReference type="RefSeq" id="WP_248868026.1">
    <property type="nucleotide sequence ID" value="NZ_CP086322.1"/>
</dbReference>
<gene>
    <name evidence="3" type="ORF">K9S39_39305</name>
</gene>